<reference evidence="2" key="2">
    <citation type="submission" date="2023-06" db="EMBL/GenBank/DDBJ databases">
        <authorList>
            <consortium name="Lawrence Berkeley National Laboratory"/>
            <person name="Mondo S.J."/>
            <person name="Hensen N."/>
            <person name="Bonometti L."/>
            <person name="Westerberg I."/>
            <person name="Brannstrom I.O."/>
            <person name="Guillou S."/>
            <person name="Cros-Aarteil S."/>
            <person name="Calhoun S."/>
            <person name="Haridas S."/>
            <person name="Kuo A."/>
            <person name="Pangilinan J."/>
            <person name="Riley R."/>
            <person name="Labutti K."/>
            <person name="Andreopoulos B."/>
            <person name="Lipzen A."/>
            <person name="Chen C."/>
            <person name="Yanf M."/>
            <person name="Daum C."/>
            <person name="Ng V."/>
            <person name="Clum A."/>
            <person name="Steindorff A."/>
            <person name="Ohm R."/>
            <person name="Martin F."/>
            <person name="Silar P."/>
            <person name="Natvig D."/>
            <person name="Lalanne C."/>
            <person name="Gautier V."/>
            <person name="Ament-Velasquez S.L."/>
            <person name="Kruys A."/>
            <person name="Hutchinson M.I."/>
            <person name="Powell A.J."/>
            <person name="Barry K."/>
            <person name="Miller A.N."/>
            <person name="Grigoriev I.V."/>
            <person name="Debuchy R."/>
            <person name="Gladieux P."/>
            <person name="Thoren M.H."/>
            <person name="Johannesson H."/>
        </authorList>
    </citation>
    <scope>NUCLEOTIDE SEQUENCE</scope>
    <source>
        <strain evidence="2">CBS 333.67</strain>
    </source>
</reference>
<proteinExistence type="predicted"/>
<name>A0AAJ0GYC6_9PEZI</name>
<evidence type="ECO:0000313" key="3">
    <source>
        <dbReference type="Proteomes" id="UP001273166"/>
    </source>
</evidence>
<dbReference type="GeneID" id="87880282"/>
<dbReference type="Proteomes" id="UP001273166">
    <property type="component" value="Unassembled WGS sequence"/>
</dbReference>
<dbReference type="EMBL" id="JAUDZG010000002">
    <property type="protein sequence ID" value="KAK3308436.1"/>
    <property type="molecule type" value="Genomic_DNA"/>
</dbReference>
<feature type="chain" id="PRO_5042531363" evidence="1">
    <location>
        <begin position="21"/>
        <end position="77"/>
    </location>
</feature>
<keyword evidence="3" id="KW-1185">Reference proteome</keyword>
<dbReference type="AlphaFoldDB" id="A0AAJ0GYC6"/>
<dbReference type="RefSeq" id="XP_062724216.1">
    <property type="nucleotide sequence ID" value="XM_062861453.1"/>
</dbReference>
<accession>A0AAJ0GYC6</accession>
<protein>
    <submittedName>
        <fullName evidence="2">Uncharacterized protein</fullName>
    </submittedName>
</protein>
<gene>
    <name evidence="2" type="ORF">B0T15DRAFT_107893</name>
</gene>
<comment type="caution">
    <text evidence="2">The sequence shown here is derived from an EMBL/GenBank/DDBJ whole genome shotgun (WGS) entry which is preliminary data.</text>
</comment>
<feature type="signal peptide" evidence="1">
    <location>
        <begin position="1"/>
        <end position="20"/>
    </location>
</feature>
<sequence>MHLKLLVVLLSNGHVGQSDAEIDESLDGRCFAVSVGTFLQALQRKQGGSFLNITVPSCHPLFLKQVGSPADSAGHGE</sequence>
<reference evidence="2" key="1">
    <citation type="journal article" date="2023" name="Mol. Phylogenet. Evol.">
        <title>Genome-scale phylogeny and comparative genomics of the fungal order Sordariales.</title>
        <authorList>
            <person name="Hensen N."/>
            <person name="Bonometti L."/>
            <person name="Westerberg I."/>
            <person name="Brannstrom I.O."/>
            <person name="Guillou S."/>
            <person name="Cros-Aarteil S."/>
            <person name="Calhoun S."/>
            <person name="Haridas S."/>
            <person name="Kuo A."/>
            <person name="Mondo S."/>
            <person name="Pangilinan J."/>
            <person name="Riley R."/>
            <person name="LaButti K."/>
            <person name="Andreopoulos B."/>
            <person name="Lipzen A."/>
            <person name="Chen C."/>
            <person name="Yan M."/>
            <person name="Daum C."/>
            <person name="Ng V."/>
            <person name="Clum A."/>
            <person name="Steindorff A."/>
            <person name="Ohm R.A."/>
            <person name="Martin F."/>
            <person name="Silar P."/>
            <person name="Natvig D.O."/>
            <person name="Lalanne C."/>
            <person name="Gautier V."/>
            <person name="Ament-Velasquez S.L."/>
            <person name="Kruys A."/>
            <person name="Hutchinson M.I."/>
            <person name="Powell A.J."/>
            <person name="Barry K."/>
            <person name="Miller A.N."/>
            <person name="Grigoriev I.V."/>
            <person name="Debuchy R."/>
            <person name="Gladieux P."/>
            <person name="Hiltunen Thoren M."/>
            <person name="Johannesson H."/>
        </authorList>
    </citation>
    <scope>NUCLEOTIDE SEQUENCE</scope>
    <source>
        <strain evidence="2">CBS 333.67</strain>
    </source>
</reference>
<keyword evidence="1" id="KW-0732">Signal</keyword>
<organism evidence="2 3">
    <name type="scientific">Chaetomium strumarium</name>
    <dbReference type="NCBI Taxonomy" id="1170767"/>
    <lineage>
        <taxon>Eukaryota</taxon>
        <taxon>Fungi</taxon>
        <taxon>Dikarya</taxon>
        <taxon>Ascomycota</taxon>
        <taxon>Pezizomycotina</taxon>
        <taxon>Sordariomycetes</taxon>
        <taxon>Sordariomycetidae</taxon>
        <taxon>Sordariales</taxon>
        <taxon>Chaetomiaceae</taxon>
        <taxon>Chaetomium</taxon>
    </lineage>
</organism>
<evidence type="ECO:0000256" key="1">
    <source>
        <dbReference type="SAM" id="SignalP"/>
    </source>
</evidence>
<evidence type="ECO:0000313" key="2">
    <source>
        <dbReference type="EMBL" id="KAK3308436.1"/>
    </source>
</evidence>